<dbReference type="PROSITE" id="PS51143">
    <property type="entry name" value="MT_A70"/>
    <property type="match status" value="1"/>
</dbReference>
<evidence type="ECO:0000313" key="3">
    <source>
        <dbReference type="EMBL" id="CAE0196034.1"/>
    </source>
</evidence>
<dbReference type="GO" id="GO:0008168">
    <property type="term" value="F:methyltransferase activity"/>
    <property type="evidence" value="ECO:0007669"/>
    <property type="project" value="TreeGrafter"/>
</dbReference>
<reference evidence="3" key="1">
    <citation type="submission" date="2021-01" db="EMBL/GenBank/DDBJ databases">
        <authorList>
            <person name="Corre E."/>
            <person name="Pelletier E."/>
            <person name="Niang G."/>
            <person name="Scheremetjew M."/>
            <person name="Finn R."/>
            <person name="Kale V."/>
            <person name="Holt S."/>
            <person name="Cochrane G."/>
            <person name="Meng A."/>
            <person name="Brown T."/>
            <person name="Cohen L."/>
        </authorList>
    </citation>
    <scope>NUCLEOTIDE SEQUENCE</scope>
    <source>
        <strain evidence="3">RCC1871</strain>
    </source>
</reference>
<feature type="compositionally biased region" description="Basic and acidic residues" evidence="2">
    <location>
        <begin position="56"/>
        <end position="65"/>
    </location>
</feature>
<feature type="compositionally biased region" description="Basic and acidic residues" evidence="2">
    <location>
        <begin position="81"/>
        <end position="90"/>
    </location>
</feature>
<comment type="similarity">
    <text evidence="1">Belongs to the MT-A70-like family.</text>
</comment>
<dbReference type="GO" id="GO:0036396">
    <property type="term" value="C:RNA N6-methyladenosine methyltransferase complex"/>
    <property type="evidence" value="ECO:0007669"/>
    <property type="project" value="TreeGrafter"/>
</dbReference>
<dbReference type="PANTHER" id="PTHR12829">
    <property type="entry name" value="N6-ADENOSINE-METHYLTRANSFERASE"/>
    <property type="match status" value="1"/>
</dbReference>
<dbReference type="Proteomes" id="UP001472866">
    <property type="component" value="Chromosome 09"/>
</dbReference>
<feature type="compositionally biased region" description="Basic residues" evidence="2">
    <location>
        <begin position="7"/>
        <end position="16"/>
    </location>
</feature>
<feature type="region of interest" description="Disordered" evidence="2">
    <location>
        <begin position="1"/>
        <end position="28"/>
    </location>
</feature>
<evidence type="ECO:0000313" key="4">
    <source>
        <dbReference type="EMBL" id="WZN64131.1"/>
    </source>
</evidence>
<proteinExistence type="inferred from homology"/>
<accession>A0A7S3FT00</accession>
<organism evidence="3">
    <name type="scientific">Chloropicon roscoffensis</name>
    <dbReference type="NCBI Taxonomy" id="1461544"/>
    <lineage>
        <taxon>Eukaryota</taxon>
        <taxon>Viridiplantae</taxon>
        <taxon>Chlorophyta</taxon>
        <taxon>Chloropicophyceae</taxon>
        <taxon>Chloropicales</taxon>
        <taxon>Chloropicaceae</taxon>
        <taxon>Chloropicon</taxon>
    </lineage>
</organism>
<feature type="region of interest" description="Disordered" evidence="2">
    <location>
        <begin position="160"/>
        <end position="188"/>
    </location>
</feature>
<dbReference type="GO" id="GO:0005634">
    <property type="term" value="C:nucleus"/>
    <property type="evidence" value="ECO:0007669"/>
    <property type="project" value="TreeGrafter"/>
</dbReference>
<gene>
    <name evidence="3" type="ORF">CROS1456_LOCUS9131</name>
    <name evidence="4" type="ORF">HKI87_09g56850</name>
</gene>
<feature type="compositionally biased region" description="Low complexity" evidence="2">
    <location>
        <begin position="17"/>
        <end position="27"/>
    </location>
</feature>
<sequence length="440" mass="49417">MSEGGRPRRGAARRSRLGSSAGGLPSAVHYVGYVEDEETPEMIMKKFEALERVKQAALDKKREAEAAEAEAAEAGVPPDAKVVEGGEEKAAGGTGTLAGEEKAAPEGGNNLDESDLLELFKQTSMFSVKSAQANNELMMMGEEEFWDDDDINASDFELDEDEFWGDGGSRRRRRGHGGTRASRGDGHARRTVTVLNRMETGVYVRRKVRVVDETLPQLMRVPNAPVPLSWCRTVRPYSKRVALPEPPKYTMVHEECIADMDFSALRGREGSPFLGVLINPSWVVDVDDADARLECLRSVPLKKLCPTGFVFIWTDKRDVQRVCDLMYSQNYCYVENLTWVHMLANNKMARDAYVYTRKSHSTLYIFRKQNEGRDIELRHQRNPDVVLDCVRSAKTGHGKIPSEAYKAIETLLPCHEGRLLELWSTPEEPRNGWTHVVEAL</sequence>
<dbReference type="Pfam" id="PF05063">
    <property type="entry name" value="MT-A70"/>
    <property type="match status" value="1"/>
</dbReference>
<dbReference type="PANTHER" id="PTHR12829:SF8">
    <property type="entry name" value="CHROMOSOME UNDETERMINED SCAFFOLD_82, WHOLE GENOME SHOTGUN SEQUENCE"/>
    <property type="match status" value="1"/>
</dbReference>
<evidence type="ECO:0000256" key="1">
    <source>
        <dbReference type="PROSITE-ProRule" id="PRU00489"/>
    </source>
</evidence>
<reference evidence="4 5" key="2">
    <citation type="submission" date="2024-03" db="EMBL/GenBank/DDBJ databases">
        <title>Complete genome sequence of the green alga Chloropicon roscoffensis RCC1871.</title>
        <authorList>
            <person name="Lemieux C."/>
            <person name="Pombert J.-F."/>
            <person name="Otis C."/>
            <person name="Turmel M."/>
        </authorList>
    </citation>
    <scope>NUCLEOTIDE SEQUENCE [LARGE SCALE GENOMIC DNA]</scope>
    <source>
        <strain evidence="4 5">RCC1871</strain>
    </source>
</reference>
<feature type="region of interest" description="Disordered" evidence="2">
    <location>
        <begin position="56"/>
        <end position="111"/>
    </location>
</feature>
<dbReference type="InterPro" id="IPR007757">
    <property type="entry name" value="MT-A70-like"/>
</dbReference>
<dbReference type="AlphaFoldDB" id="A0A7S3FT00"/>
<keyword evidence="5" id="KW-1185">Reference proteome</keyword>
<name>A0A7S3FT00_9CHLO</name>
<evidence type="ECO:0000256" key="2">
    <source>
        <dbReference type="SAM" id="MobiDB-lite"/>
    </source>
</evidence>
<protein>
    <submittedName>
        <fullName evidence="3">Uncharacterized protein</fullName>
    </submittedName>
</protein>
<dbReference type="EMBL" id="CP151509">
    <property type="protein sequence ID" value="WZN64131.1"/>
    <property type="molecule type" value="Genomic_DNA"/>
</dbReference>
<dbReference type="EMBL" id="HBHZ01011809">
    <property type="protein sequence ID" value="CAE0196034.1"/>
    <property type="molecule type" value="Transcribed_RNA"/>
</dbReference>
<evidence type="ECO:0000313" key="5">
    <source>
        <dbReference type="Proteomes" id="UP001472866"/>
    </source>
</evidence>